<dbReference type="InterPro" id="IPR036181">
    <property type="entry name" value="MIT_dom_sf"/>
</dbReference>
<evidence type="ECO:0000313" key="2">
    <source>
        <dbReference type="EMBL" id="KAF7732765.1"/>
    </source>
</evidence>
<feature type="region of interest" description="Disordered" evidence="1">
    <location>
        <begin position="158"/>
        <end position="185"/>
    </location>
</feature>
<sequence>MTSLVSTLIAQTERIPLVGQATTWIPGYKHIADYSRRSSLDSVFDGPPPPYEKVDSMSRFSKLSGYVWKRASFSSTAPAPVKPTICEKDPSNFDKERLEQAITLLSIATEMNHSGNRQMSLDLYMMGIERTLAALPVDTDPTVKTALEKTIVSFKTDRGLELTPPPPLEEAQSAENPNEEKEASSNLSNLVISTAVLGAIILKKSPIPSAVSAILAYAKSSLETVDETCKIRERAWDIASLGVAKAIEIDQRYEIHQMMAEIVCTTCSAILKAGIAYAETPGYKESS</sequence>
<dbReference type="AlphaFoldDB" id="A0A8H7BWY2"/>
<keyword evidence="3" id="KW-1185">Reference proteome</keyword>
<dbReference type="Proteomes" id="UP000605846">
    <property type="component" value="Unassembled WGS sequence"/>
</dbReference>
<dbReference type="OrthoDB" id="2414723at2759"/>
<gene>
    <name evidence="2" type="ORF">EC973_000037</name>
</gene>
<reference evidence="2" key="1">
    <citation type="submission" date="2020-01" db="EMBL/GenBank/DDBJ databases">
        <title>Genome Sequencing of Three Apophysomyces-Like Fungal Strains Confirms a Novel Fungal Genus in the Mucoromycota with divergent Burkholderia-like Endosymbiotic Bacteria.</title>
        <authorList>
            <person name="Stajich J.E."/>
            <person name="Macias A.M."/>
            <person name="Carter-House D."/>
            <person name="Lovett B."/>
            <person name="Kasson L.R."/>
            <person name="Berry K."/>
            <person name="Grigoriev I."/>
            <person name="Chang Y."/>
            <person name="Spatafora J."/>
            <person name="Kasson M.T."/>
        </authorList>
    </citation>
    <scope>NUCLEOTIDE SEQUENCE</scope>
    <source>
        <strain evidence="2">NRRL A-21654</strain>
    </source>
</reference>
<comment type="caution">
    <text evidence="2">The sequence shown here is derived from an EMBL/GenBank/DDBJ whole genome shotgun (WGS) entry which is preliminary data.</text>
</comment>
<dbReference type="Gene3D" id="1.20.58.80">
    <property type="entry name" value="Phosphotransferase system, lactose/cellobiose-type IIA subunit"/>
    <property type="match status" value="1"/>
</dbReference>
<evidence type="ECO:0000256" key="1">
    <source>
        <dbReference type="SAM" id="MobiDB-lite"/>
    </source>
</evidence>
<dbReference type="SUPFAM" id="SSF116846">
    <property type="entry name" value="MIT domain"/>
    <property type="match status" value="1"/>
</dbReference>
<accession>A0A8H7BWY2</accession>
<evidence type="ECO:0000313" key="3">
    <source>
        <dbReference type="Proteomes" id="UP000605846"/>
    </source>
</evidence>
<name>A0A8H7BWY2_9FUNG</name>
<protein>
    <submittedName>
        <fullName evidence="2">Uncharacterized protein</fullName>
    </submittedName>
</protein>
<organism evidence="2 3">
    <name type="scientific">Apophysomyces ossiformis</name>
    <dbReference type="NCBI Taxonomy" id="679940"/>
    <lineage>
        <taxon>Eukaryota</taxon>
        <taxon>Fungi</taxon>
        <taxon>Fungi incertae sedis</taxon>
        <taxon>Mucoromycota</taxon>
        <taxon>Mucoromycotina</taxon>
        <taxon>Mucoromycetes</taxon>
        <taxon>Mucorales</taxon>
        <taxon>Mucorineae</taxon>
        <taxon>Mucoraceae</taxon>
        <taxon>Apophysomyces</taxon>
    </lineage>
</organism>
<dbReference type="EMBL" id="JABAYA010000001">
    <property type="protein sequence ID" value="KAF7732765.1"/>
    <property type="molecule type" value="Genomic_DNA"/>
</dbReference>
<proteinExistence type="predicted"/>